<evidence type="ECO:0008006" key="4">
    <source>
        <dbReference type="Google" id="ProtNLM"/>
    </source>
</evidence>
<dbReference type="STRING" id="2074.BG845_03672"/>
<feature type="signal peptide" evidence="1">
    <location>
        <begin position="1"/>
        <end position="28"/>
    </location>
</feature>
<gene>
    <name evidence="2" type="ORF">BG845_03672</name>
</gene>
<proteinExistence type="predicted"/>
<keyword evidence="1" id="KW-0732">Signal</keyword>
<organism evidence="2 3">
    <name type="scientific">Pseudonocardia autotrophica</name>
    <name type="common">Amycolata autotrophica</name>
    <name type="synonym">Nocardia autotrophica</name>
    <dbReference type="NCBI Taxonomy" id="2074"/>
    <lineage>
        <taxon>Bacteria</taxon>
        <taxon>Bacillati</taxon>
        <taxon>Actinomycetota</taxon>
        <taxon>Actinomycetes</taxon>
        <taxon>Pseudonocardiales</taxon>
        <taxon>Pseudonocardiaceae</taxon>
        <taxon>Pseudonocardia</taxon>
    </lineage>
</organism>
<keyword evidence="3" id="KW-1185">Reference proteome</keyword>
<feature type="chain" id="PRO_5038816666" description="Lipoprotein LpqB" evidence="1">
    <location>
        <begin position="29"/>
        <end position="305"/>
    </location>
</feature>
<dbReference type="EMBL" id="MIGB01000019">
    <property type="protein sequence ID" value="OSY39102.1"/>
    <property type="molecule type" value="Genomic_DNA"/>
</dbReference>
<accession>A0A1Y2MV86</accession>
<dbReference type="RefSeq" id="WP_085913875.1">
    <property type="nucleotide sequence ID" value="NZ_AP018920.1"/>
</dbReference>
<name>A0A1Y2MV86_PSEAH</name>
<dbReference type="Proteomes" id="UP000194360">
    <property type="component" value="Unassembled WGS sequence"/>
</dbReference>
<reference evidence="2 3" key="1">
    <citation type="submission" date="2016-09" db="EMBL/GenBank/DDBJ databases">
        <title>Pseudonocardia autotrophica DSM535, a candidate organism with high potential of specific P450 cytochromes.</title>
        <authorList>
            <person name="Grumaz C."/>
            <person name="Vainshtein Y."/>
            <person name="Kirstahler P."/>
            <person name="Sohn K."/>
        </authorList>
    </citation>
    <scope>NUCLEOTIDE SEQUENCE [LARGE SCALE GENOMIC DNA]</scope>
    <source>
        <strain evidence="2 3">DSM 535</strain>
    </source>
</reference>
<evidence type="ECO:0000256" key="1">
    <source>
        <dbReference type="SAM" id="SignalP"/>
    </source>
</evidence>
<evidence type="ECO:0000313" key="2">
    <source>
        <dbReference type="EMBL" id="OSY39102.1"/>
    </source>
</evidence>
<protein>
    <recommendedName>
        <fullName evidence="4">Lipoprotein LpqB</fullName>
    </recommendedName>
</protein>
<dbReference type="AlphaFoldDB" id="A0A1Y2MV86"/>
<comment type="caution">
    <text evidence="2">The sequence shown here is derived from an EMBL/GenBank/DDBJ whole genome shotgun (WGS) entry which is preliminary data.</text>
</comment>
<evidence type="ECO:0000313" key="3">
    <source>
        <dbReference type="Proteomes" id="UP000194360"/>
    </source>
</evidence>
<sequence>MNGWNGAGRAVLAGAAVLVLAGCGAAPAQGGSAQGGSAQGGTAPSAGLLEALSAAPNEPGIQMLVWEDSRAVREFAQQEPVTLAGVRGIGVNGLSQPFPLPFEVDEVEMALEVHPRGPREVLVWGVENGLPSDDELRALGYEQHDTTWAQSRLDLRDPRLPWFRPPDAPGGPTAFGLTLPAPVVDRDPGLSIVADAYGALARCLGDPIAATLVDDEGMHLAAGVLADPVREVVCGPGGADPAALAERIEADLARNGPGAGALSGASAAPTDDGLVRIELPPPGDRSAGAAMNGLVTREIGALFRG</sequence>